<reference evidence="3 4" key="1">
    <citation type="journal article" date="2016" name="Nat. Commun.">
        <title>Thousands of microbial genomes shed light on interconnected biogeochemical processes in an aquifer system.</title>
        <authorList>
            <person name="Anantharaman K."/>
            <person name="Brown C.T."/>
            <person name="Hug L.A."/>
            <person name="Sharon I."/>
            <person name="Castelle C.J."/>
            <person name="Probst A.J."/>
            <person name="Thomas B.C."/>
            <person name="Singh A."/>
            <person name="Wilkins M.J."/>
            <person name="Karaoz U."/>
            <person name="Brodie E.L."/>
            <person name="Williams K.H."/>
            <person name="Hubbard S.S."/>
            <person name="Banfield J.F."/>
        </authorList>
    </citation>
    <scope>NUCLEOTIDE SEQUENCE [LARGE SCALE GENOMIC DNA]</scope>
</reference>
<dbReference type="AlphaFoldDB" id="A0A1F7UNQ4"/>
<proteinExistence type="predicted"/>
<dbReference type="SUPFAM" id="SSF53335">
    <property type="entry name" value="S-adenosyl-L-methionine-dependent methyltransferases"/>
    <property type="match status" value="1"/>
</dbReference>
<accession>A0A1F7UNQ4</accession>
<dbReference type="EMBL" id="MGEJ01000022">
    <property type="protein sequence ID" value="OGL79875.1"/>
    <property type="molecule type" value="Genomic_DNA"/>
</dbReference>
<keyword evidence="1" id="KW-0808">Transferase</keyword>
<dbReference type="GO" id="GO:0008757">
    <property type="term" value="F:S-adenosylmethionine-dependent methyltransferase activity"/>
    <property type="evidence" value="ECO:0007669"/>
    <property type="project" value="InterPro"/>
</dbReference>
<organism evidence="3 4">
    <name type="scientific">Candidatus Uhrbacteria bacterium RIFCSPLOWO2_01_FULL_47_24</name>
    <dbReference type="NCBI Taxonomy" id="1802401"/>
    <lineage>
        <taxon>Bacteria</taxon>
        <taxon>Candidatus Uhriibacteriota</taxon>
    </lineage>
</organism>
<dbReference type="InterPro" id="IPR050447">
    <property type="entry name" value="Erg6_SMT_methyltransf"/>
</dbReference>
<dbReference type="InterPro" id="IPR029063">
    <property type="entry name" value="SAM-dependent_MTases_sf"/>
</dbReference>
<name>A0A1F7UNQ4_9BACT</name>
<comment type="caution">
    <text evidence="3">The sequence shown here is derived from an EMBL/GenBank/DDBJ whole genome shotgun (WGS) entry which is preliminary data.</text>
</comment>
<dbReference type="InterPro" id="IPR013216">
    <property type="entry name" value="Methyltransf_11"/>
</dbReference>
<dbReference type="Gene3D" id="3.40.50.150">
    <property type="entry name" value="Vaccinia Virus protein VP39"/>
    <property type="match status" value="1"/>
</dbReference>
<evidence type="ECO:0000259" key="2">
    <source>
        <dbReference type="Pfam" id="PF08241"/>
    </source>
</evidence>
<evidence type="ECO:0000313" key="4">
    <source>
        <dbReference type="Proteomes" id="UP000176897"/>
    </source>
</evidence>
<sequence length="288" mass="32889">MNNQQVWKNYEHESKVEKFYASGIDGFHDYHKGYLNFGYWTRDGMTYEEAAENLVRHAGELLGLGQGSILLDVGCGMGTQDIALFRACNPESIDALDVTWKHIERARIRALREGVGEDRIRFHHGSATKLPFPDNSFTHLLSIEAPEHFDTREKFFHEAFRVLKPGGVMVLTDYGLVRPPRNMFERGAIDFARRLWQVPKANIYENNIYQSKLEAAGFQAIAIDTIGKYTIPGYYFEHRRPESVAEIKKIRGFWKGIVGGYLIDVGVYGAYKLGLCEYLIVCAKKPII</sequence>
<dbReference type="STRING" id="1802401.A3B21_00595"/>
<feature type="domain" description="Methyltransferase type 11" evidence="2">
    <location>
        <begin position="71"/>
        <end position="170"/>
    </location>
</feature>
<dbReference type="Pfam" id="PF08241">
    <property type="entry name" value="Methyltransf_11"/>
    <property type="match status" value="1"/>
</dbReference>
<evidence type="ECO:0000313" key="3">
    <source>
        <dbReference type="EMBL" id="OGL79875.1"/>
    </source>
</evidence>
<protein>
    <recommendedName>
        <fullName evidence="2">Methyltransferase type 11 domain-containing protein</fullName>
    </recommendedName>
</protein>
<dbReference type="CDD" id="cd02440">
    <property type="entry name" value="AdoMet_MTases"/>
    <property type="match status" value="1"/>
</dbReference>
<dbReference type="PANTHER" id="PTHR44068:SF11">
    <property type="entry name" value="GERANYL DIPHOSPHATE 2-C-METHYLTRANSFERASE"/>
    <property type="match status" value="1"/>
</dbReference>
<dbReference type="PANTHER" id="PTHR44068">
    <property type="entry name" value="ZGC:194242"/>
    <property type="match status" value="1"/>
</dbReference>
<evidence type="ECO:0000256" key="1">
    <source>
        <dbReference type="ARBA" id="ARBA00022679"/>
    </source>
</evidence>
<gene>
    <name evidence="3" type="ORF">A3B21_00595</name>
</gene>
<dbReference type="Proteomes" id="UP000176897">
    <property type="component" value="Unassembled WGS sequence"/>
</dbReference>